<dbReference type="EMBL" id="BGZK01000130">
    <property type="protein sequence ID" value="GBP21571.1"/>
    <property type="molecule type" value="Genomic_DNA"/>
</dbReference>
<dbReference type="OrthoDB" id="433512at2759"/>
<dbReference type="PANTHER" id="PTHR23511:SF35">
    <property type="entry name" value="MAJOR FACILITATOR SUPERFAMILY (MFS) PROFILE DOMAIN-CONTAINING PROTEIN"/>
    <property type="match status" value="1"/>
</dbReference>
<evidence type="ECO:0000256" key="4">
    <source>
        <dbReference type="ARBA" id="ARBA00022989"/>
    </source>
</evidence>
<protein>
    <submittedName>
        <fullName evidence="8">Synaptic vesicle glycoprotein 2B</fullName>
    </submittedName>
</protein>
<name>A0A4C1U5H0_EUMVA</name>
<keyword evidence="3 6" id="KW-0812">Transmembrane</keyword>
<proteinExistence type="predicted"/>
<keyword evidence="5 6" id="KW-0472">Membrane</keyword>
<keyword evidence="9" id="KW-1185">Reference proteome</keyword>
<comment type="subcellular location">
    <subcellularLocation>
        <location evidence="1">Membrane</location>
        <topology evidence="1">Multi-pass membrane protein</topology>
    </subcellularLocation>
</comment>
<feature type="transmembrane region" description="Helical" evidence="6">
    <location>
        <begin position="103"/>
        <end position="120"/>
    </location>
</feature>
<evidence type="ECO:0000313" key="8">
    <source>
        <dbReference type="EMBL" id="GBP21571.1"/>
    </source>
</evidence>
<evidence type="ECO:0000256" key="1">
    <source>
        <dbReference type="ARBA" id="ARBA00004141"/>
    </source>
</evidence>
<evidence type="ECO:0000256" key="2">
    <source>
        <dbReference type="ARBA" id="ARBA00022448"/>
    </source>
</evidence>
<feature type="transmembrane region" description="Helical" evidence="6">
    <location>
        <begin position="129"/>
        <end position="150"/>
    </location>
</feature>
<dbReference type="PANTHER" id="PTHR23511">
    <property type="entry name" value="SYNAPTIC VESICLE GLYCOPROTEIN 2"/>
    <property type="match status" value="1"/>
</dbReference>
<evidence type="ECO:0000256" key="5">
    <source>
        <dbReference type="ARBA" id="ARBA00023136"/>
    </source>
</evidence>
<feature type="domain" description="Major facilitator superfamily (MFS) profile" evidence="7">
    <location>
        <begin position="47"/>
        <end position="163"/>
    </location>
</feature>
<accession>A0A4C1U5H0</accession>
<sequence>MANKLGNNLNIINVERRKPQLRALAVEEALDMTGFGKYNHLLLAACSLSLQAMGLDLFGGSFTVAAAACDLGLTLPHRGLLTATPLLGEALAGSGEAYTGNNGGALVAGVVVGSFAWGYLSDTRGRRCTLVWSMGAGFVFAALGCLAPEWRTFMVLKLLSSTL</sequence>
<dbReference type="GO" id="GO:0022857">
    <property type="term" value="F:transmembrane transporter activity"/>
    <property type="evidence" value="ECO:0007669"/>
    <property type="project" value="InterPro"/>
</dbReference>
<dbReference type="PROSITE" id="PS50850">
    <property type="entry name" value="MFS"/>
    <property type="match status" value="1"/>
</dbReference>
<dbReference type="AlphaFoldDB" id="A0A4C1U5H0"/>
<dbReference type="InterPro" id="IPR036259">
    <property type="entry name" value="MFS_trans_sf"/>
</dbReference>
<evidence type="ECO:0000313" key="9">
    <source>
        <dbReference type="Proteomes" id="UP000299102"/>
    </source>
</evidence>
<evidence type="ECO:0000256" key="6">
    <source>
        <dbReference type="SAM" id="Phobius"/>
    </source>
</evidence>
<dbReference type="Proteomes" id="UP000299102">
    <property type="component" value="Unassembled WGS sequence"/>
</dbReference>
<dbReference type="STRING" id="151549.A0A4C1U5H0"/>
<comment type="caution">
    <text evidence="8">The sequence shown here is derived from an EMBL/GenBank/DDBJ whole genome shotgun (WGS) entry which is preliminary data.</text>
</comment>
<reference evidence="8 9" key="1">
    <citation type="journal article" date="2019" name="Commun. Biol.">
        <title>The bagworm genome reveals a unique fibroin gene that provides high tensile strength.</title>
        <authorList>
            <person name="Kono N."/>
            <person name="Nakamura H."/>
            <person name="Ohtoshi R."/>
            <person name="Tomita M."/>
            <person name="Numata K."/>
            <person name="Arakawa K."/>
        </authorList>
    </citation>
    <scope>NUCLEOTIDE SEQUENCE [LARGE SCALE GENOMIC DNA]</scope>
</reference>
<evidence type="ECO:0000259" key="7">
    <source>
        <dbReference type="PROSITE" id="PS50850"/>
    </source>
</evidence>
<dbReference type="GO" id="GO:0016020">
    <property type="term" value="C:membrane"/>
    <property type="evidence" value="ECO:0007669"/>
    <property type="project" value="UniProtKB-SubCell"/>
</dbReference>
<dbReference type="Gene3D" id="1.20.1250.20">
    <property type="entry name" value="MFS general substrate transporter like domains"/>
    <property type="match status" value="1"/>
</dbReference>
<dbReference type="InterPro" id="IPR020846">
    <property type="entry name" value="MFS_dom"/>
</dbReference>
<keyword evidence="2" id="KW-0813">Transport</keyword>
<gene>
    <name evidence="8" type="primary">SV2B</name>
    <name evidence="8" type="ORF">EVAR_9756_1</name>
</gene>
<organism evidence="8 9">
    <name type="scientific">Eumeta variegata</name>
    <name type="common">Bagworm moth</name>
    <name type="synonym">Eumeta japonica</name>
    <dbReference type="NCBI Taxonomy" id="151549"/>
    <lineage>
        <taxon>Eukaryota</taxon>
        <taxon>Metazoa</taxon>
        <taxon>Ecdysozoa</taxon>
        <taxon>Arthropoda</taxon>
        <taxon>Hexapoda</taxon>
        <taxon>Insecta</taxon>
        <taxon>Pterygota</taxon>
        <taxon>Neoptera</taxon>
        <taxon>Endopterygota</taxon>
        <taxon>Lepidoptera</taxon>
        <taxon>Glossata</taxon>
        <taxon>Ditrysia</taxon>
        <taxon>Tineoidea</taxon>
        <taxon>Psychidae</taxon>
        <taxon>Oiketicinae</taxon>
        <taxon>Eumeta</taxon>
    </lineage>
</organism>
<keyword evidence="4 6" id="KW-1133">Transmembrane helix</keyword>
<dbReference type="SUPFAM" id="SSF103473">
    <property type="entry name" value="MFS general substrate transporter"/>
    <property type="match status" value="1"/>
</dbReference>
<evidence type="ECO:0000256" key="3">
    <source>
        <dbReference type="ARBA" id="ARBA00022692"/>
    </source>
</evidence>